<feature type="transmembrane region" description="Helical" evidence="9">
    <location>
        <begin position="92"/>
        <end position="111"/>
    </location>
</feature>
<feature type="non-terminal residue" evidence="11">
    <location>
        <position position="1"/>
    </location>
</feature>
<keyword evidence="6 9" id="KW-0812">Transmembrane</keyword>
<evidence type="ECO:0000256" key="4">
    <source>
        <dbReference type="ARBA" id="ARBA00022597"/>
    </source>
</evidence>
<dbReference type="EMBL" id="SZOH01002285">
    <property type="protein sequence ID" value="TKI95761.1"/>
    <property type="molecule type" value="Genomic_DNA"/>
</dbReference>
<accession>A0A9X9A4K0</accession>
<evidence type="ECO:0000259" key="10">
    <source>
        <dbReference type="PROSITE" id="PS51103"/>
    </source>
</evidence>
<evidence type="ECO:0000313" key="11">
    <source>
        <dbReference type="EMBL" id="TKI95761.1"/>
    </source>
</evidence>
<name>A0A9X9A4K0_BACCE</name>
<feature type="transmembrane region" description="Helical" evidence="9">
    <location>
        <begin position="161"/>
        <end position="185"/>
    </location>
</feature>
<reference evidence="11 12" key="1">
    <citation type="journal article" date="2019" name="Environ. Microbiol.">
        <title>An active ?-lactamase is a part of an orchestrated cell wall stress resistance network of Bacillus subtilis and related rhizosphere species.</title>
        <authorList>
            <person name="Bucher T."/>
            <person name="Keren-Paz A."/>
            <person name="Hausser J."/>
            <person name="Olender T."/>
            <person name="Cytryn E."/>
            <person name="Kolodkin-Gal I."/>
        </authorList>
    </citation>
    <scope>NUCLEOTIDE SEQUENCE [LARGE SCALE GENOMIC DNA]</scope>
    <source>
        <strain evidence="11 12">I32</strain>
    </source>
</reference>
<keyword evidence="2" id="KW-0813">Transport</keyword>
<evidence type="ECO:0000313" key="12">
    <source>
        <dbReference type="Proteomes" id="UP000308444"/>
    </source>
</evidence>
<comment type="caution">
    <text evidence="11">The sequence shown here is derived from an EMBL/GenBank/DDBJ whole genome shotgun (WGS) entry which is preliminary data.</text>
</comment>
<keyword evidence="3" id="KW-1003">Cell membrane</keyword>
<dbReference type="InterPro" id="IPR003352">
    <property type="entry name" value="PTS_EIIC"/>
</dbReference>
<sequence>MKDVVTVMKSGGQYQVVIGNHVSDVYKAVIAAGGFQETEEESASEKKKSSLIDILSSIFTPILGVLAATGMIKGFNALFVALGWLSTQSGTYQILNAVGDSLFYFFPIFLGYTASKKFGGSPFIGMAIGGALVYPALSGITASEPLYTLFAGTMFESPIHITFLGIPVILMNYASSVIPIILASYFGAKVEKSLKKVIPDVVKTFVLPFLTLLIVVPVTFLVIGPIATWAGQFLGQATLWLYNSSPLVAGALLGAFWQVLVIFGLHWGVVPIGYNNLAVHGIDPILALIFAASFAQIGAVLGVWMKTKDQKLKTLSIPAFISGIFGVTEPAIYGITLPLKKPFIMSCIA</sequence>
<dbReference type="InterPro" id="IPR050558">
    <property type="entry name" value="PTS_Sugar-Specific_Components"/>
</dbReference>
<gene>
    <name evidence="11" type="ORF">FC695_26800</name>
</gene>
<dbReference type="GO" id="GO:0090589">
    <property type="term" value="F:protein-phosphocysteine-trehalose phosphotransferase system transporter activity"/>
    <property type="evidence" value="ECO:0007669"/>
    <property type="project" value="TreeGrafter"/>
</dbReference>
<evidence type="ECO:0000256" key="5">
    <source>
        <dbReference type="ARBA" id="ARBA00022683"/>
    </source>
</evidence>
<evidence type="ECO:0000256" key="6">
    <source>
        <dbReference type="ARBA" id="ARBA00022692"/>
    </source>
</evidence>
<dbReference type="GO" id="GO:0015771">
    <property type="term" value="P:trehalose transport"/>
    <property type="evidence" value="ECO:0007669"/>
    <property type="project" value="TreeGrafter"/>
</dbReference>
<protein>
    <submittedName>
        <fullName evidence="11">PTS beta-glucoside transporter subunit IIABC</fullName>
    </submittedName>
</protein>
<dbReference type="GO" id="GO:0005886">
    <property type="term" value="C:plasma membrane"/>
    <property type="evidence" value="ECO:0007669"/>
    <property type="project" value="UniProtKB-SubCell"/>
</dbReference>
<keyword evidence="7 9" id="KW-1133">Transmembrane helix</keyword>
<organism evidence="11 12">
    <name type="scientific">Bacillus cereus</name>
    <dbReference type="NCBI Taxonomy" id="1396"/>
    <lineage>
        <taxon>Bacteria</taxon>
        <taxon>Bacillati</taxon>
        <taxon>Bacillota</taxon>
        <taxon>Bacilli</taxon>
        <taxon>Bacillales</taxon>
        <taxon>Bacillaceae</taxon>
        <taxon>Bacillus</taxon>
        <taxon>Bacillus cereus group</taxon>
    </lineage>
</organism>
<feature type="transmembrane region" description="Helical" evidence="9">
    <location>
        <begin position="317"/>
        <end position="336"/>
    </location>
</feature>
<feature type="transmembrane region" description="Helical" evidence="9">
    <location>
        <begin position="247"/>
        <end position="273"/>
    </location>
</feature>
<dbReference type="PROSITE" id="PS51103">
    <property type="entry name" value="PTS_EIIC_TYPE_1"/>
    <property type="match status" value="1"/>
</dbReference>
<dbReference type="GO" id="GO:0008982">
    <property type="term" value="F:protein-N(PI)-phosphohistidine-sugar phosphotransferase activity"/>
    <property type="evidence" value="ECO:0007669"/>
    <property type="project" value="InterPro"/>
</dbReference>
<keyword evidence="8 9" id="KW-0472">Membrane</keyword>
<feature type="transmembrane region" description="Helical" evidence="9">
    <location>
        <begin position="123"/>
        <end position="141"/>
    </location>
</feature>
<proteinExistence type="predicted"/>
<evidence type="ECO:0000256" key="1">
    <source>
        <dbReference type="ARBA" id="ARBA00004651"/>
    </source>
</evidence>
<dbReference type="PANTHER" id="PTHR30175">
    <property type="entry name" value="PHOSPHOTRANSFERASE SYSTEM TRANSPORT PROTEIN"/>
    <property type="match status" value="1"/>
</dbReference>
<dbReference type="Pfam" id="PF02378">
    <property type="entry name" value="PTS_EIIC"/>
    <property type="match status" value="1"/>
</dbReference>
<feature type="transmembrane region" description="Helical" evidence="9">
    <location>
        <begin position="205"/>
        <end position="227"/>
    </location>
</feature>
<feature type="domain" description="PTS EIIC type-1" evidence="10">
    <location>
        <begin position="53"/>
        <end position="349"/>
    </location>
</feature>
<comment type="subcellular location">
    <subcellularLocation>
        <location evidence="1">Cell membrane</location>
        <topology evidence="1">Multi-pass membrane protein</topology>
    </subcellularLocation>
</comment>
<feature type="transmembrane region" description="Helical" evidence="9">
    <location>
        <begin position="285"/>
        <end position="305"/>
    </location>
</feature>
<dbReference type="GO" id="GO:0009401">
    <property type="term" value="P:phosphoenolpyruvate-dependent sugar phosphotransferase system"/>
    <property type="evidence" value="ECO:0007669"/>
    <property type="project" value="UniProtKB-KW"/>
</dbReference>
<evidence type="ECO:0000256" key="7">
    <source>
        <dbReference type="ARBA" id="ARBA00022989"/>
    </source>
</evidence>
<dbReference type="Proteomes" id="UP000308444">
    <property type="component" value="Unassembled WGS sequence"/>
</dbReference>
<feature type="transmembrane region" description="Helical" evidence="9">
    <location>
        <begin position="51"/>
        <end position="72"/>
    </location>
</feature>
<dbReference type="InterPro" id="IPR013013">
    <property type="entry name" value="PTS_EIIC_1"/>
</dbReference>
<dbReference type="AlphaFoldDB" id="A0A9X9A4K0"/>
<evidence type="ECO:0000256" key="8">
    <source>
        <dbReference type="ARBA" id="ARBA00023136"/>
    </source>
</evidence>
<evidence type="ECO:0000256" key="3">
    <source>
        <dbReference type="ARBA" id="ARBA00022475"/>
    </source>
</evidence>
<keyword evidence="4" id="KW-0762">Sugar transport</keyword>
<evidence type="ECO:0000256" key="2">
    <source>
        <dbReference type="ARBA" id="ARBA00022448"/>
    </source>
</evidence>
<keyword evidence="5" id="KW-0598">Phosphotransferase system</keyword>
<feature type="non-terminal residue" evidence="11">
    <location>
        <position position="349"/>
    </location>
</feature>
<dbReference type="PANTHER" id="PTHR30175:SF1">
    <property type="entry name" value="PTS SYSTEM ARBUTIN-, CELLOBIOSE-, AND SALICIN-SPECIFIC EIIBC COMPONENT-RELATED"/>
    <property type="match status" value="1"/>
</dbReference>
<evidence type="ECO:0000256" key="9">
    <source>
        <dbReference type="SAM" id="Phobius"/>
    </source>
</evidence>